<proteinExistence type="predicted"/>
<name>A0AC60QL37_IXOPE</name>
<dbReference type="EMBL" id="JABSTQ010007812">
    <property type="protein sequence ID" value="KAG0435202.1"/>
    <property type="molecule type" value="Genomic_DNA"/>
</dbReference>
<gene>
    <name evidence="1" type="ORF">HPB47_018622</name>
</gene>
<comment type="caution">
    <text evidence="1">The sequence shown here is derived from an EMBL/GenBank/DDBJ whole genome shotgun (WGS) entry which is preliminary data.</text>
</comment>
<evidence type="ECO:0000313" key="1">
    <source>
        <dbReference type="EMBL" id="KAG0435202.1"/>
    </source>
</evidence>
<evidence type="ECO:0000313" key="2">
    <source>
        <dbReference type="Proteomes" id="UP000805193"/>
    </source>
</evidence>
<accession>A0AC60QL37</accession>
<organism evidence="1 2">
    <name type="scientific">Ixodes persulcatus</name>
    <name type="common">Taiga tick</name>
    <dbReference type="NCBI Taxonomy" id="34615"/>
    <lineage>
        <taxon>Eukaryota</taxon>
        <taxon>Metazoa</taxon>
        <taxon>Ecdysozoa</taxon>
        <taxon>Arthropoda</taxon>
        <taxon>Chelicerata</taxon>
        <taxon>Arachnida</taxon>
        <taxon>Acari</taxon>
        <taxon>Parasitiformes</taxon>
        <taxon>Ixodida</taxon>
        <taxon>Ixodoidea</taxon>
        <taxon>Ixodidae</taxon>
        <taxon>Ixodinae</taxon>
        <taxon>Ixodes</taxon>
    </lineage>
</organism>
<protein>
    <submittedName>
        <fullName evidence="1">Uncharacterized protein</fullName>
    </submittedName>
</protein>
<reference evidence="1 2" key="1">
    <citation type="journal article" date="2020" name="Cell">
        <title>Large-Scale Comparative Analyses of Tick Genomes Elucidate Their Genetic Diversity and Vector Capacities.</title>
        <authorList>
            <consortium name="Tick Genome and Microbiome Consortium (TIGMIC)"/>
            <person name="Jia N."/>
            <person name="Wang J."/>
            <person name="Shi W."/>
            <person name="Du L."/>
            <person name="Sun Y."/>
            <person name="Zhan W."/>
            <person name="Jiang J.F."/>
            <person name="Wang Q."/>
            <person name="Zhang B."/>
            <person name="Ji P."/>
            <person name="Bell-Sakyi L."/>
            <person name="Cui X.M."/>
            <person name="Yuan T.T."/>
            <person name="Jiang B.G."/>
            <person name="Yang W.F."/>
            <person name="Lam T.T."/>
            <person name="Chang Q.C."/>
            <person name="Ding S.J."/>
            <person name="Wang X.J."/>
            <person name="Zhu J.G."/>
            <person name="Ruan X.D."/>
            <person name="Zhao L."/>
            <person name="Wei J.T."/>
            <person name="Ye R.Z."/>
            <person name="Que T.C."/>
            <person name="Du C.H."/>
            <person name="Zhou Y.H."/>
            <person name="Cheng J.X."/>
            <person name="Dai P.F."/>
            <person name="Guo W.B."/>
            <person name="Han X.H."/>
            <person name="Huang E.J."/>
            <person name="Li L.F."/>
            <person name="Wei W."/>
            <person name="Gao Y.C."/>
            <person name="Liu J.Z."/>
            <person name="Shao H.Z."/>
            <person name="Wang X."/>
            <person name="Wang C.C."/>
            <person name="Yang T.C."/>
            <person name="Huo Q.B."/>
            <person name="Li W."/>
            <person name="Chen H.Y."/>
            <person name="Chen S.E."/>
            <person name="Zhou L.G."/>
            <person name="Ni X.B."/>
            <person name="Tian J.H."/>
            <person name="Sheng Y."/>
            <person name="Liu T."/>
            <person name="Pan Y.S."/>
            <person name="Xia L.Y."/>
            <person name="Li J."/>
            <person name="Zhao F."/>
            <person name="Cao W.C."/>
        </authorList>
    </citation>
    <scope>NUCLEOTIDE SEQUENCE [LARGE SCALE GENOMIC DNA]</scope>
    <source>
        <strain evidence="1">Iper-2018</strain>
    </source>
</reference>
<keyword evidence="2" id="KW-1185">Reference proteome</keyword>
<dbReference type="Proteomes" id="UP000805193">
    <property type="component" value="Unassembled WGS sequence"/>
</dbReference>
<sequence length="168" mass="18279">MVRAGGVQIEDPGFGPIVADQCRHPGKAPATVVVSCHVGWKRAHVQSVSPDFGDAYALFLGLLELRESVDHPQAHEALVGRVHWEIENTLVHLSGKHLKGGLVKVAQAEGESVGITAVRKPDYVRFVPVVAKEEEEEEGKGQSSGGELEDGLRKTGERTRRCFEIIQL</sequence>